<evidence type="ECO:0000256" key="6">
    <source>
        <dbReference type="ARBA" id="ARBA00022884"/>
    </source>
</evidence>
<name>A0A0U2L6K4_GUITH</name>
<keyword evidence="5" id="KW-0460">Magnesium</keyword>
<dbReference type="CDD" id="cd04453">
    <property type="entry name" value="S1_RNase_E"/>
    <property type="match status" value="1"/>
</dbReference>
<keyword evidence="9" id="KW-0934">Plastid</keyword>
<dbReference type="GO" id="GO:0016787">
    <property type="term" value="F:hydrolase activity"/>
    <property type="evidence" value="ECO:0007669"/>
    <property type="project" value="UniProtKB-KW"/>
</dbReference>
<dbReference type="GO" id="GO:0005737">
    <property type="term" value="C:cytoplasm"/>
    <property type="evidence" value="ECO:0007669"/>
    <property type="project" value="TreeGrafter"/>
</dbReference>
<evidence type="ECO:0000256" key="2">
    <source>
        <dbReference type="ARBA" id="ARBA00005522"/>
    </source>
</evidence>
<evidence type="ECO:0000256" key="3">
    <source>
        <dbReference type="ARBA" id="ARBA00022723"/>
    </source>
</evidence>
<geneLocation type="chloroplast" evidence="9"/>
<evidence type="ECO:0000256" key="7">
    <source>
        <dbReference type="ARBA" id="ARBA00023436"/>
    </source>
</evidence>
<evidence type="ECO:0000313" key="9">
    <source>
        <dbReference type="EMBL" id="ALG63555.1"/>
    </source>
</evidence>
<comment type="similarity">
    <text evidence="2">Belongs to the RNase E/G family.</text>
</comment>
<comment type="cofactor">
    <cofactor evidence="1">
        <name>Mg(2+)</name>
        <dbReference type="ChEBI" id="CHEBI:18420"/>
    </cofactor>
</comment>
<evidence type="ECO:0000256" key="5">
    <source>
        <dbReference type="ARBA" id="ARBA00022842"/>
    </source>
</evidence>
<keyword evidence="3" id="KW-0479">Metal-binding</keyword>
<evidence type="ECO:0000259" key="8">
    <source>
        <dbReference type="Pfam" id="PF10150"/>
    </source>
</evidence>
<dbReference type="Pfam" id="PF10150">
    <property type="entry name" value="RNase_E_G"/>
    <property type="match status" value="1"/>
</dbReference>
<dbReference type="PANTHER" id="PTHR30001">
    <property type="entry name" value="RIBONUCLEASE"/>
    <property type="match status" value="1"/>
</dbReference>
<dbReference type="Gene3D" id="2.40.50.140">
    <property type="entry name" value="Nucleic acid-binding proteins"/>
    <property type="match status" value="1"/>
</dbReference>
<dbReference type="NCBIfam" id="TIGR00757">
    <property type="entry name" value="RNaseEG"/>
    <property type="match status" value="1"/>
</dbReference>
<dbReference type="PANTHER" id="PTHR30001:SF0">
    <property type="entry name" value="RIBONUCLEASE G"/>
    <property type="match status" value="1"/>
</dbReference>
<dbReference type="InterPro" id="IPR019307">
    <property type="entry name" value="RNA-bd_AU-1/RNase_E/G"/>
</dbReference>
<dbReference type="EMBL" id="KT428890">
    <property type="protein sequence ID" value="ALG63555.1"/>
    <property type="molecule type" value="Genomic_DNA"/>
</dbReference>
<dbReference type="GO" id="GO:0046872">
    <property type="term" value="F:metal ion binding"/>
    <property type="evidence" value="ECO:0007669"/>
    <property type="project" value="UniProtKB-KW"/>
</dbReference>
<dbReference type="InterPro" id="IPR004659">
    <property type="entry name" value="RNase_E/G"/>
</dbReference>
<sequence>MVKTIVIAEQNKIASVYDKNEVITDLIVERGIYQVGDIYLGIVETILPSINAAFILLDIGESNGFIHVGDLGHLRKNKDNKHIGASLSAQSVAMVQILKEPSRNKGPSVTGVITLKGRYITILPFSENITLSTNIEDNDEMQYLKALVVLLKPKKVGVIVSKIARHAMLNSIIQDFYILLYQWDLISKKIHSNTAPCLISSSKNFISKILQKVYNHKVNNITVDSYKGAKKIASTISKWSQQTNLIFSVKYYNNHNFLIRDYNLDLVIYELLQPRVNLLRGGYIMIEKTEALTTIDVNSGSFNHLSNPRETILLVNRKAAKQIARQLNLRNISGLIVVDFIDMKYQKDQLELLLYFDSFLRQDSGKPKIIQLSELGLVELTRKRQGKSLSDLFVSNSYFSLRPTNNQYKKKIVALNCVVDGLFLQSFPIYSI</sequence>
<keyword evidence="9" id="KW-0150">Chloroplast</keyword>
<accession>A0A0U2L6K4</accession>
<gene>
    <name evidence="9" type="primary">rne</name>
</gene>
<proteinExistence type="inferred from homology"/>
<dbReference type="GO" id="GO:0004540">
    <property type="term" value="F:RNA nuclease activity"/>
    <property type="evidence" value="ECO:0007669"/>
    <property type="project" value="InterPro"/>
</dbReference>
<dbReference type="InterPro" id="IPR012340">
    <property type="entry name" value="NA-bd_OB-fold"/>
</dbReference>
<comment type="function">
    <text evidence="7">Involved in intercistronic processing of primary transcripts from chloroplast operons. The endonucleolytic activity of the enzyme depends on the number of phosphates at the 5' end, is inhibited by structured RNA, and preferentially cleaves A/U-rich sequences.</text>
</comment>
<keyword evidence="6" id="KW-0694">RNA-binding</keyword>
<dbReference type="AlphaFoldDB" id="A0A0U2L6K4"/>
<reference evidence="9" key="1">
    <citation type="journal article" date="2015" name="Mitochondrial DNA">
        <title>The complete chloroplast genome of Guillardia theta strain CCMP2712.</title>
        <authorList>
            <person name="Tang X."/>
            <person name="Bi G."/>
        </authorList>
    </citation>
    <scope>NUCLEOTIDE SEQUENCE</scope>
</reference>
<dbReference type="SUPFAM" id="SSF50249">
    <property type="entry name" value="Nucleic acid-binding proteins"/>
    <property type="match status" value="1"/>
</dbReference>
<evidence type="ECO:0000256" key="1">
    <source>
        <dbReference type="ARBA" id="ARBA00001946"/>
    </source>
</evidence>
<protein>
    <submittedName>
        <fullName evidence="9">Ribonuclease E</fullName>
    </submittedName>
</protein>
<keyword evidence="4" id="KW-0378">Hydrolase</keyword>
<dbReference type="GO" id="GO:0006364">
    <property type="term" value="P:rRNA processing"/>
    <property type="evidence" value="ECO:0007669"/>
    <property type="project" value="TreeGrafter"/>
</dbReference>
<organism evidence="9">
    <name type="scientific">Guillardia theta</name>
    <name type="common">Cryptophyte</name>
    <name type="synonym">Cryptomonas phi</name>
    <dbReference type="NCBI Taxonomy" id="55529"/>
    <lineage>
        <taxon>Eukaryota</taxon>
        <taxon>Cryptophyceae</taxon>
        <taxon>Pyrenomonadales</taxon>
        <taxon>Geminigeraceae</taxon>
        <taxon>Guillardia</taxon>
    </lineage>
</organism>
<dbReference type="GO" id="GO:0003723">
    <property type="term" value="F:RNA binding"/>
    <property type="evidence" value="ECO:0007669"/>
    <property type="project" value="UniProtKB-KW"/>
</dbReference>
<feature type="domain" description="RNA-binding protein AU-1/Ribonuclease E/G" evidence="8">
    <location>
        <begin position="114"/>
        <end position="385"/>
    </location>
</feature>
<evidence type="ECO:0000256" key="4">
    <source>
        <dbReference type="ARBA" id="ARBA00022801"/>
    </source>
</evidence>